<feature type="transmembrane region" description="Helical" evidence="6">
    <location>
        <begin position="520"/>
        <end position="542"/>
    </location>
</feature>
<keyword evidence="5 6" id="KW-0472">Membrane</keyword>
<feature type="transmembrane region" description="Helical" evidence="6">
    <location>
        <begin position="43"/>
        <end position="65"/>
    </location>
</feature>
<organism evidence="7 8">
    <name type="scientific">Microvenator marinus</name>
    <dbReference type="NCBI Taxonomy" id="2600177"/>
    <lineage>
        <taxon>Bacteria</taxon>
        <taxon>Deltaproteobacteria</taxon>
        <taxon>Bradymonadales</taxon>
        <taxon>Microvenatoraceae</taxon>
        <taxon>Microvenator</taxon>
    </lineage>
</organism>
<feature type="transmembrane region" description="Helical" evidence="6">
    <location>
        <begin position="213"/>
        <end position="235"/>
    </location>
</feature>
<comment type="subcellular location">
    <subcellularLocation>
        <location evidence="1">Cell membrane</location>
        <topology evidence="1">Multi-pass membrane protein</topology>
    </subcellularLocation>
</comment>
<dbReference type="InterPro" id="IPR050833">
    <property type="entry name" value="Poly_Biosynth_Transport"/>
</dbReference>
<keyword evidence="4 6" id="KW-1133">Transmembrane helix</keyword>
<feature type="transmembrane region" description="Helical" evidence="6">
    <location>
        <begin position="181"/>
        <end position="201"/>
    </location>
</feature>
<dbReference type="AlphaFoldDB" id="A0A5B8XS17"/>
<dbReference type="EMBL" id="CP042467">
    <property type="protein sequence ID" value="QED28752.1"/>
    <property type="molecule type" value="Genomic_DNA"/>
</dbReference>
<reference evidence="7 8" key="1">
    <citation type="submission" date="2019-08" db="EMBL/GenBank/DDBJ databases">
        <authorList>
            <person name="Liang Q."/>
        </authorList>
    </citation>
    <scope>NUCLEOTIDE SEQUENCE [LARGE SCALE GENOMIC DNA]</scope>
    <source>
        <strain evidence="7 8">V1718</strain>
    </source>
</reference>
<evidence type="ECO:0000256" key="3">
    <source>
        <dbReference type="ARBA" id="ARBA00022692"/>
    </source>
</evidence>
<dbReference type="PANTHER" id="PTHR30250:SF11">
    <property type="entry name" value="O-ANTIGEN TRANSPORTER-RELATED"/>
    <property type="match status" value="1"/>
</dbReference>
<evidence type="ECO:0000256" key="5">
    <source>
        <dbReference type="ARBA" id="ARBA00023136"/>
    </source>
</evidence>
<feature type="transmembrane region" description="Helical" evidence="6">
    <location>
        <begin position="488"/>
        <end position="505"/>
    </location>
</feature>
<dbReference type="RefSeq" id="WP_146961463.1">
    <property type="nucleotide sequence ID" value="NZ_CP042467.1"/>
</dbReference>
<feature type="transmembrane region" description="Helical" evidence="6">
    <location>
        <begin position="456"/>
        <end position="476"/>
    </location>
</feature>
<evidence type="ECO:0000256" key="2">
    <source>
        <dbReference type="ARBA" id="ARBA00022475"/>
    </source>
</evidence>
<keyword evidence="3 6" id="KW-0812">Transmembrane</keyword>
<feature type="transmembrane region" description="Helical" evidence="6">
    <location>
        <begin position="280"/>
        <end position="297"/>
    </location>
</feature>
<keyword evidence="2" id="KW-1003">Cell membrane</keyword>
<feature type="transmembrane region" description="Helical" evidence="6">
    <location>
        <begin position="153"/>
        <end position="175"/>
    </location>
</feature>
<dbReference type="PANTHER" id="PTHR30250">
    <property type="entry name" value="PST FAMILY PREDICTED COLANIC ACID TRANSPORTER"/>
    <property type="match status" value="1"/>
</dbReference>
<keyword evidence="8" id="KW-1185">Reference proteome</keyword>
<feature type="transmembrane region" description="Helical" evidence="6">
    <location>
        <begin position="354"/>
        <end position="374"/>
    </location>
</feature>
<name>A0A5B8XS17_9DELT</name>
<feature type="transmembrane region" description="Helical" evidence="6">
    <location>
        <begin position="120"/>
        <end position="141"/>
    </location>
</feature>
<accession>A0A5B8XS17</accession>
<feature type="transmembrane region" description="Helical" evidence="6">
    <location>
        <begin position="12"/>
        <end position="37"/>
    </location>
</feature>
<dbReference type="Pfam" id="PF13440">
    <property type="entry name" value="Polysacc_synt_3"/>
    <property type="match status" value="1"/>
</dbReference>
<feature type="transmembrane region" description="Helical" evidence="6">
    <location>
        <begin position="381"/>
        <end position="401"/>
    </location>
</feature>
<protein>
    <submittedName>
        <fullName evidence="7">Oligosaccharide flippase family protein</fullName>
    </submittedName>
</protein>
<dbReference type="KEGG" id="bbae:FRD01_16210"/>
<feature type="transmembrane region" description="Helical" evidence="6">
    <location>
        <begin position="318"/>
        <end position="342"/>
    </location>
</feature>
<evidence type="ECO:0000256" key="4">
    <source>
        <dbReference type="ARBA" id="ARBA00022989"/>
    </source>
</evidence>
<proteinExistence type="predicted"/>
<sequence>MSDRVKKAGRGFLVITGAKVWFLVTSAIVQLGLPIAFGSAEMFGMYKIVTEAISLLNMVMITGTLQAVSKLVSERPEQARRIVNQAVMLQCFIGVPLFLAYMLGSPLIAASFNDDTLVPLLQLSSLIIAFYGFYAIFVGYLNGVQEFVKQASLDIGFSTLKMVGILGLVLLGFGVTGAVSGFVAAAGIICLVAGIWVFILLKRSPETPPAESGFGRLLTYLILVMLYTFALNGLMRADLFILKSVSADVPASLVGAEGVFKVVSDKIAGFYGAVLNIARIPYQGVIAITFIIFPMISEATFKEDHTTTANYIRSTMRYCILIISTVAFLLIFNSDAIIGALYSTDYQAASTALSYLSMSIIFFAIFFVATTIVIGAGHPIVAVVLMGASLAFSAGLNWILVRRVHESVMPDLAFTQPGSVAGGASETISGAIHAANSESVLAAQYLLRTPEYMESAAMATALAMGIGCILSILWMGWKFKAWPPVATLLRLAVIAAALAAIERLIPLDVALVLELGKLKFLGLVVAKMAGMGVVILILLFALREVTKEDIARFRKVLGR</sequence>
<dbReference type="OrthoDB" id="5506032at2"/>
<feature type="transmembrane region" description="Helical" evidence="6">
    <location>
        <begin position="86"/>
        <end position="108"/>
    </location>
</feature>
<evidence type="ECO:0000256" key="1">
    <source>
        <dbReference type="ARBA" id="ARBA00004651"/>
    </source>
</evidence>
<evidence type="ECO:0000313" key="8">
    <source>
        <dbReference type="Proteomes" id="UP000321595"/>
    </source>
</evidence>
<evidence type="ECO:0000256" key="6">
    <source>
        <dbReference type="SAM" id="Phobius"/>
    </source>
</evidence>
<dbReference type="GO" id="GO:0005886">
    <property type="term" value="C:plasma membrane"/>
    <property type="evidence" value="ECO:0007669"/>
    <property type="project" value="UniProtKB-SubCell"/>
</dbReference>
<gene>
    <name evidence="7" type="ORF">FRD01_16210</name>
</gene>
<dbReference type="Proteomes" id="UP000321595">
    <property type="component" value="Chromosome"/>
</dbReference>
<evidence type="ECO:0000313" key="7">
    <source>
        <dbReference type="EMBL" id="QED28752.1"/>
    </source>
</evidence>